<evidence type="ECO:0000313" key="1">
    <source>
        <dbReference type="EMBL" id="NYA72488.1"/>
    </source>
</evidence>
<protein>
    <recommendedName>
        <fullName evidence="3">Tetratricopeptide repeat protein</fullName>
    </recommendedName>
</protein>
<dbReference type="SUPFAM" id="SSF48452">
    <property type="entry name" value="TPR-like"/>
    <property type="match status" value="1"/>
</dbReference>
<dbReference type="AlphaFoldDB" id="A0A7Y8Y4J8"/>
<dbReference type="EMBL" id="JACBJI010000008">
    <property type="protein sequence ID" value="NYA72488.1"/>
    <property type="molecule type" value="Genomic_DNA"/>
</dbReference>
<name>A0A7Y8Y4J8_9FLAO</name>
<dbReference type="Proteomes" id="UP000535020">
    <property type="component" value="Unassembled WGS sequence"/>
</dbReference>
<evidence type="ECO:0008006" key="3">
    <source>
        <dbReference type="Google" id="ProtNLM"/>
    </source>
</evidence>
<reference evidence="1 2" key="1">
    <citation type="submission" date="2020-07" db="EMBL/GenBank/DDBJ databases">
        <authorList>
            <person name="Sun Q."/>
        </authorList>
    </citation>
    <scope>NUCLEOTIDE SEQUENCE [LARGE SCALE GENOMIC DNA]</scope>
    <source>
        <strain evidence="1 2">MAH-1</strain>
    </source>
</reference>
<gene>
    <name evidence="1" type="ORF">HZF10_16275</name>
</gene>
<dbReference type="InterPro" id="IPR011990">
    <property type="entry name" value="TPR-like_helical_dom_sf"/>
</dbReference>
<accession>A0A7Y8Y4J8</accession>
<keyword evidence="2" id="KW-1185">Reference proteome</keyword>
<proteinExistence type="predicted"/>
<dbReference type="RefSeq" id="WP_176007289.1">
    <property type="nucleotide sequence ID" value="NZ_JABWMI010000020.1"/>
</dbReference>
<dbReference type="Gene3D" id="1.25.40.10">
    <property type="entry name" value="Tetratricopeptide repeat domain"/>
    <property type="match status" value="1"/>
</dbReference>
<organism evidence="1 2">
    <name type="scientific">Flavobacterium agri</name>
    <dbReference type="NCBI Taxonomy" id="2743471"/>
    <lineage>
        <taxon>Bacteria</taxon>
        <taxon>Pseudomonadati</taxon>
        <taxon>Bacteroidota</taxon>
        <taxon>Flavobacteriia</taxon>
        <taxon>Flavobacteriales</taxon>
        <taxon>Flavobacteriaceae</taxon>
        <taxon>Flavobacterium</taxon>
    </lineage>
</organism>
<sequence>MKIQTPVSKEFLIKSIEDTSTKINAAPDNGELYRTRGMLYLALEDLPKALSDINTAIVLKCPDLAAAYFYRGVIHLHMKQLDCEDFVKAKMLGYKTDWQGVKNFCTEL</sequence>
<evidence type="ECO:0000313" key="2">
    <source>
        <dbReference type="Proteomes" id="UP000535020"/>
    </source>
</evidence>
<comment type="caution">
    <text evidence="1">The sequence shown here is derived from an EMBL/GenBank/DDBJ whole genome shotgun (WGS) entry which is preliminary data.</text>
</comment>